<feature type="transmembrane region" description="Helical" evidence="5">
    <location>
        <begin position="248"/>
        <end position="269"/>
    </location>
</feature>
<proteinExistence type="predicted"/>
<dbReference type="GO" id="GO:2001234">
    <property type="term" value="P:negative regulation of apoptotic signaling pathway"/>
    <property type="evidence" value="ECO:0007669"/>
    <property type="project" value="TreeGrafter"/>
</dbReference>
<feature type="transmembrane region" description="Helical" evidence="5">
    <location>
        <begin position="372"/>
        <end position="394"/>
    </location>
</feature>
<gene>
    <name evidence="6" type="ORF">WR25_03215</name>
</gene>
<dbReference type="Pfam" id="PF01027">
    <property type="entry name" value="Bax1-I"/>
    <property type="match status" value="1"/>
</dbReference>
<keyword evidence="3 5" id="KW-1133">Transmembrane helix</keyword>
<evidence type="ECO:0000313" key="6">
    <source>
        <dbReference type="EMBL" id="PAV79141.1"/>
    </source>
</evidence>
<dbReference type="OrthoDB" id="7933078at2759"/>
<protein>
    <submittedName>
        <fullName evidence="6">Uncharacterized protein</fullName>
    </submittedName>
</protein>
<dbReference type="STRING" id="2018661.A0A2A2KYR1"/>
<evidence type="ECO:0000256" key="2">
    <source>
        <dbReference type="ARBA" id="ARBA00022692"/>
    </source>
</evidence>
<feature type="transmembrane region" description="Helical" evidence="5">
    <location>
        <begin position="189"/>
        <end position="209"/>
    </location>
</feature>
<dbReference type="GO" id="GO:0016020">
    <property type="term" value="C:membrane"/>
    <property type="evidence" value="ECO:0007669"/>
    <property type="project" value="UniProtKB-SubCell"/>
</dbReference>
<keyword evidence="7" id="KW-1185">Reference proteome</keyword>
<name>A0A2A2KYR1_9BILA</name>
<evidence type="ECO:0000256" key="3">
    <source>
        <dbReference type="ARBA" id="ARBA00022989"/>
    </source>
</evidence>
<feature type="transmembrane region" description="Helical" evidence="5">
    <location>
        <begin position="275"/>
        <end position="296"/>
    </location>
</feature>
<accession>A0A2A2KYR1</accession>
<dbReference type="PANTHER" id="PTHR23291">
    <property type="entry name" value="BAX INHIBITOR-RELATED"/>
    <property type="match status" value="1"/>
</dbReference>
<organism evidence="6 7">
    <name type="scientific">Diploscapter pachys</name>
    <dbReference type="NCBI Taxonomy" id="2018661"/>
    <lineage>
        <taxon>Eukaryota</taxon>
        <taxon>Metazoa</taxon>
        <taxon>Ecdysozoa</taxon>
        <taxon>Nematoda</taxon>
        <taxon>Chromadorea</taxon>
        <taxon>Rhabditida</taxon>
        <taxon>Rhabditina</taxon>
        <taxon>Rhabditomorpha</taxon>
        <taxon>Rhabditoidea</taxon>
        <taxon>Rhabditidae</taxon>
        <taxon>Diploscapter</taxon>
    </lineage>
</organism>
<comment type="subcellular location">
    <subcellularLocation>
        <location evidence="1">Membrane</location>
        <topology evidence="1">Multi-pass membrane protein</topology>
    </subcellularLocation>
</comment>
<keyword evidence="2 5" id="KW-0812">Transmembrane</keyword>
<evidence type="ECO:0000256" key="5">
    <source>
        <dbReference type="SAM" id="Phobius"/>
    </source>
</evidence>
<evidence type="ECO:0000256" key="1">
    <source>
        <dbReference type="ARBA" id="ARBA00004141"/>
    </source>
</evidence>
<dbReference type="CDD" id="cd10428">
    <property type="entry name" value="LFG_like"/>
    <property type="match status" value="1"/>
</dbReference>
<dbReference type="PANTHER" id="PTHR23291:SF127">
    <property type="entry name" value="PROTEIN LIFEGUARD 1-LIKE"/>
    <property type="match status" value="1"/>
</dbReference>
<keyword evidence="4 5" id="KW-0472">Membrane</keyword>
<dbReference type="Proteomes" id="UP000218231">
    <property type="component" value="Unassembled WGS sequence"/>
</dbReference>
<feature type="transmembrane region" description="Helical" evidence="5">
    <location>
        <begin position="337"/>
        <end position="360"/>
    </location>
</feature>
<sequence length="397" mass="44580">MASILGQTFECRTYLFSSGSCPYFIINFPNLLMNNGEFLSSFSILIRKAPYSENYVTSSSTKLIDFFIVIFPDSYHYHIRYKISGNSKMANQPRLENPMYSKIAGNNWALDAGNLAVHSASYDQPGNSNIYDSPPAYDNPPTSNVYNSAPQPQLAATTPQNAINVEAGGPKKNLVFTDRSLRHAFIRKVFLLVTIMLIIIAVMCSIPFYTEGLRNFAQTNIPFLVVPICVYLVTAILLSCVQPLRRTYPINLIMLLIFTVATGCMLMSICSCYNVVSVLICMIATLGVSAAIFLFATQTKWDFTSLIGIAYLLGISLLMFGINAILFAVVFNFEWPLIIYGWLSSILIIFYMMIDIQLIMGGRRFELSEEEYVLAALMLFLDIVNIFLTLLRIFGRK</sequence>
<feature type="transmembrane region" description="Helical" evidence="5">
    <location>
        <begin position="221"/>
        <end position="241"/>
    </location>
</feature>
<dbReference type="InterPro" id="IPR006214">
    <property type="entry name" value="Bax_inhibitor_1-related"/>
</dbReference>
<feature type="transmembrane region" description="Helical" evidence="5">
    <location>
        <begin position="308"/>
        <end position="331"/>
    </location>
</feature>
<reference evidence="6 7" key="1">
    <citation type="journal article" date="2017" name="Curr. Biol.">
        <title>Genome architecture and evolution of a unichromosomal asexual nematode.</title>
        <authorList>
            <person name="Fradin H."/>
            <person name="Zegar C."/>
            <person name="Gutwein M."/>
            <person name="Lucas J."/>
            <person name="Kovtun M."/>
            <person name="Corcoran D."/>
            <person name="Baugh L.R."/>
            <person name="Kiontke K."/>
            <person name="Gunsalus K."/>
            <person name="Fitch D.H."/>
            <person name="Piano F."/>
        </authorList>
    </citation>
    <scope>NUCLEOTIDE SEQUENCE [LARGE SCALE GENOMIC DNA]</scope>
    <source>
        <strain evidence="6">PF1309</strain>
    </source>
</reference>
<dbReference type="GO" id="GO:0005783">
    <property type="term" value="C:endoplasmic reticulum"/>
    <property type="evidence" value="ECO:0007669"/>
    <property type="project" value="TreeGrafter"/>
</dbReference>
<dbReference type="AlphaFoldDB" id="A0A2A2KYR1"/>
<comment type="caution">
    <text evidence="6">The sequence shown here is derived from an EMBL/GenBank/DDBJ whole genome shotgun (WGS) entry which is preliminary data.</text>
</comment>
<dbReference type="EMBL" id="LIAE01007466">
    <property type="protein sequence ID" value="PAV79141.1"/>
    <property type="molecule type" value="Genomic_DNA"/>
</dbReference>
<evidence type="ECO:0000256" key="4">
    <source>
        <dbReference type="ARBA" id="ARBA00023136"/>
    </source>
</evidence>
<evidence type="ECO:0000313" key="7">
    <source>
        <dbReference type="Proteomes" id="UP000218231"/>
    </source>
</evidence>
<dbReference type="GO" id="GO:0005794">
    <property type="term" value="C:Golgi apparatus"/>
    <property type="evidence" value="ECO:0007669"/>
    <property type="project" value="TreeGrafter"/>
</dbReference>